<protein>
    <recommendedName>
        <fullName evidence="6">Major facilitator superfamily domain-containing protein 12-like</fullName>
    </recommendedName>
</protein>
<feature type="transmembrane region" description="Helical" evidence="3">
    <location>
        <begin position="283"/>
        <end position="305"/>
    </location>
</feature>
<dbReference type="Proteomes" id="UP001231518">
    <property type="component" value="Chromosome 2"/>
</dbReference>
<feature type="transmembrane region" description="Helical" evidence="3">
    <location>
        <begin position="89"/>
        <end position="106"/>
    </location>
</feature>
<evidence type="ECO:0008006" key="6">
    <source>
        <dbReference type="Google" id="ProtNLM"/>
    </source>
</evidence>
<feature type="transmembrane region" description="Helical" evidence="3">
    <location>
        <begin position="317"/>
        <end position="337"/>
    </location>
</feature>
<dbReference type="GO" id="GO:0008643">
    <property type="term" value="P:carbohydrate transport"/>
    <property type="evidence" value="ECO:0007669"/>
    <property type="project" value="InterPro"/>
</dbReference>
<dbReference type="GO" id="GO:0005886">
    <property type="term" value="C:plasma membrane"/>
    <property type="evidence" value="ECO:0007669"/>
    <property type="project" value="TreeGrafter"/>
</dbReference>
<feature type="transmembrane region" description="Helical" evidence="3">
    <location>
        <begin position="161"/>
        <end position="184"/>
    </location>
</feature>
<dbReference type="SUPFAM" id="SSF103473">
    <property type="entry name" value="MFS general substrate transporter"/>
    <property type="match status" value="1"/>
</dbReference>
<keyword evidence="3" id="KW-1133">Transmembrane helix</keyword>
<evidence type="ECO:0000256" key="1">
    <source>
        <dbReference type="ARBA" id="ARBA00008335"/>
    </source>
</evidence>
<feature type="transmembrane region" description="Helical" evidence="3">
    <location>
        <begin position="121"/>
        <end position="140"/>
    </location>
</feature>
<dbReference type="EMBL" id="JARGEI010000002">
    <property type="protein sequence ID" value="KAJ8735452.1"/>
    <property type="molecule type" value="Genomic_DNA"/>
</dbReference>
<keyword evidence="3" id="KW-0472">Membrane</keyword>
<comment type="similarity">
    <text evidence="1">Belongs to the major facilitator superfamily.</text>
</comment>
<feature type="region of interest" description="Disordered" evidence="2">
    <location>
        <begin position="449"/>
        <end position="471"/>
    </location>
</feature>
<keyword evidence="3" id="KW-0812">Transmembrane</keyword>
<dbReference type="CDD" id="cd17491">
    <property type="entry name" value="MFS_MFSD12"/>
    <property type="match status" value="1"/>
</dbReference>
<dbReference type="Gene3D" id="1.20.1250.20">
    <property type="entry name" value="MFS general substrate transporter like domains"/>
    <property type="match status" value="2"/>
</dbReference>
<gene>
    <name evidence="4" type="ORF">PYW07_007072</name>
</gene>
<evidence type="ECO:0000313" key="4">
    <source>
        <dbReference type="EMBL" id="KAJ8735452.1"/>
    </source>
</evidence>
<dbReference type="InterPro" id="IPR039672">
    <property type="entry name" value="MFS_2"/>
</dbReference>
<organism evidence="4 5">
    <name type="scientific">Mythimna separata</name>
    <name type="common">Oriental armyworm</name>
    <name type="synonym">Pseudaletia separata</name>
    <dbReference type="NCBI Taxonomy" id="271217"/>
    <lineage>
        <taxon>Eukaryota</taxon>
        <taxon>Metazoa</taxon>
        <taxon>Ecdysozoa</taxon>
        <taxon>Arthropoda</taxon>
        <taxon>Hexapoda</taxon>
        <taxon>Insecta</taxon>
        <taxon>Pterygota</taxon>
        <taxon>Neoptera</taxon>
        <taxon>Endopterygota</taxon>
        <taxon>Lepidoptera</taxon>
        <taxon>Glossata</taxon>
        <taxon>Ditrysia</taxon>
        <taxon>Noctuoidea</taxon>
        <taxon>Noctuidae</taxon>
        <taxon>Noctuinae</taxon>
        <taxon>Hadenini</taxon>
        <taxon>Mythimna</taxon>
    </lineage>
</organism>
<reference evidence="4" key="1">
    <citation type="submission" date="2023-03" db="EMBL/GenBank/DDBJ databases">
        <title>Chromosome-level genomes of two armyworms, Mythimna separata and Mythimna loreyi, provide insights into the biosynthesis and reception of sex pheromones.</title>
        <authorList>
            <person name="Zhao H."/>
        </authorList>
    </citation>
    <scope>NUCLEOTIDE SEQUENCE</scope>
    <source>
        <strain evidence="4">BeijingLab</strain>
        <tissue evidence="4">Pupa</tissue>
    </source>
</reference>
<keyword evidence="5" id="KW-1185">Reference proteome</keyword>
<feature type="transmembrane region" description="Helical" evidence="3">
    <location>
        <begin position="20"/>
        <end position="44"/>
    </location>
</feature>
<evidence type="ECO:0000256" key="3">
    <source>
        <dbReference type="SAM" id="Phobius"/>
    </source>
</evidence>
<name>A0AAD7Z199_MYTSE</name>
<feature type="transmembrane region" description="Helical" evidence="3">
    <location>
        <begin position="343"/>
        <end position="368"/>
    </location>
</feature>
<feature type="transmembrane region" description="Helical" evidence="3">
    <location>
        <begin position="380"/>
        <end position="404"/>
    </location>
</feature>
<sequence>MDSEFVHISTSLRLQLGYGIGHVLNDVCASLWFTYFLVFFHLVLEFSASQSGNLMLIGQVMDALSTPFVGYHSDHTDNHISSKYGRRKLWHLFGTVCVIASFPFIFTECIGCSSTHKWAQMYYYAAFIIIFQIGWAAVQISHLSLIPELSEDDHTRTHLTAIRYGFTVFSNLFVYIITWIILHLTGECDKHQVGPTDAWKFRHVVYIVLGVGILASVIFHISVTEKNNYRHEQLLAQGESGAHYDYLRKPLMYQVAGIYMSTRLVVNISQVLIPLYLHRTLGLAARALAVVPLALYLGSLAAAGVQRLAPRSFTRKLNYLTGSACAIAGFVWIHLGSDDDYKVYFIYVVAVLIGFGGAVMLVTSLALTADLVGERTEASAFVYGLMSFSDKLSCGVVIAIIQAYADGADPAYYGNVLVWVCGVAAISGLTLTLLLPRFRTETLLNSENSSVNNSDINTEQQVPAPAPIESL</sequence>
<dbReference type="AlphaFoldDB" id="A0AAD7Z199"/>
<feature type="transmembrane region" description="Helical" evidence="3">
    <location>
        <begin position="256"/>
        <end position="277"/>
    </location>
</feature>
<proteinExistence type="inferred from homology"/>
<dbReference type="PANTHER" id="PTHR11328">
    <property type="entry name" value="MAJOR FACILITATOR SUPERFAMILY DOMAIN-CONTAINING PROTEIN"/>
    <property type="match status" value="1"/>
</dbReference>
<dbReference type="Pfam" id="PF13347">
    <property type="entry name" value="MFS_2"/>
    <property type="match status" value="1"/>
</dbReference>
<dbReference type="PANTHER" id="PTHR11328:SF28">
    <property type="entry name" value="MAJOR FACILITATOR SUPERFAMILY DOMAIN-CONTAINING PROTEIN 12"/>
    <property type="match status" value="1"/>
</dbReference>
<dbReference type="InterPro" id="IPR036259">
    <property type="entry name" value="MFS_trans_sf"/>
</dbReference>
<comment type="caution">
    <text evidence="4">The sequence shown here is derived from an EMBL/GenBank/DDBJ whole genome shotgun (WGS) entry which is preliminary data.</text>
</comment>
<evidence type="ECO:0000256" key="2">
    <source>
        <dbReference type="SAM" id="MobiDB-lite"/>
    </source>
</evidence>
<dbReference type="GO" id="GO:0015293">
    <property type="term" value="F:symporter activity"/>
    <property type="evidence" value="ECO:0007669"/>
    <property type="project" value="InterPro"/>
</dbReference>
<accession>A0AAD7Z199</accession>
<feature type="transmembrane region" description="Helical" evidence="3">
    <location>
        <begin position="416"/>
        <end position="435"/>
    </location>
</feature>
<feature type="transmembrane region" description="Helical" evidence="3">
    <location>
        <begin position="204"/>
        <end position="223"/>
    </location>
</feature>
<evidence type="ECO:0000313" key="5">
    <source>
        <dbReference type="Proteomes" id="UP001231518"/>
    </source>
</evidence>
<dbReference type="FunFam" id="1.20.1250.20:FF:000431">
    <property type="entry name" value="Predicted protein"/>
    <property type="match status" value="1"/>
</dbReference>